<comment type="catalytic activity">
    <reaction evidence="7 12 14">
        <text>meso-2,6-diaminopimelate + H(+) = L-lysine + CO2</text>
        <dbReference type="Rhea" id="RHEA:15101"/>
        <dbReference type="ChEBI" id="CHEBI:15378"/>
        <dbReference type="ChEBI" id="CHEBI:16526"/>
        <dbReference type="ChEBI" id="CHEBI:32551"/>
        <dbReference type="ChEBI" id="CHEBI:57791"/>
        <dbReference type="EC" id="4.1.1.20"/>
    </reaction>
</comment>
<evidence type="ECO:0000256" key="9">
    <source>
        <dbReference type="ARBA" id="ARBA00060983"/>
    </source>
</evidence>
<dbReference type="PROSITE" id="PS00879">
    <property type="entry name" value="ODR_DC_2_2"/>
    <property type="match status" value="1"/>
</dbReference>
<keyword evidence="5 12" id="KW-0457">Lysine biosynthesis</keyword>
<dbReference type="InterPro" id="IPR029066">
    <property type="entry name" value="PLP-binding_barrel"/>
</dbReference>
<dbReference type="Gene3D" id="2.40.37.10">
    <property type="entry name" value="Lyase, Ornithine Decarboxylase, Chain A, domain 1"/>
    <property type="match status" value="1"/>
</dbReference>
<evidence type="ECO:0000256" key="4">
    <source>
        <dbReference type="ARBA" id="ARBA00022898"/>
    </source>
</evidence>
<feature type="binding site" evidence="12">
    <location>
        <position position="388"/>
    </location>
    <ligand>
        <name>substrate</name>
    </ligand>
</feature>
<dbReference type="InterPro" id="IPR022644">
    <property type="entry name" value="De-COase2_N"/>
</dbReference>
<evidence type="ECO:0000256" key="8">
    <source>
        <dbReference type="ARBA" id="ARBA00060643"/>
    </source>
</evidence>
<evidence type="ECO:0000313" key="18">
    <source>
        <dbReference type="Proteomes" id="UP000628775"/>
    </source>
</evidence>
<evidence type="ECO:0000256" key="12">
    <source>
        <dbReference type="HAMAP-Rule" id="MF_02120"/>
    </source>
</evidence>
<feature type="active site" description="Proton donor" evidence="13">
    <location>
        <position position="359"/>
    </location>
</feature>
<evidence type="ECO:0000313" key="17">
    <source>
        <dbReference type="EMBL" id="GGE38343.1"/>
    </source>
</evidence>
<keyword evidence="4 12" id="KW-0663">Pyridoxal phosphate</keyword>
<dbReference type="EC" id="4.1.1.20" evidence="10 12"/>
<dbReference type="FunFam" id="2.40.37.10:FF:000003">
    <property type="entry name" value="Diaminopimelate decarboxylase"/>
    <property type="match status" value="1"/>
</dbReference>
<dbReference type="SUPFAM" id="SSF50621">
    <property type="entry name" value="Alanine racemase C-terminal domain-like"/>
    <property type="match status" value="1"/>
</dbReference>
<feature type="domain" description="Orn/DAP/Arg decarboxylase 2 C-terminal" evidence="15">
    <location>
        <begin position="31"/>
        <end position="386"/>
    </location>
</feature>
<dbReference type="PANTHER" id="PTHR43727:SF2">
    <property type="entry name" value="GROUP IV DECARBOXYLASE"/>
    <property type="match status" value="1"/>
</dbReference>
<evidence type="ECO:0000256" key="14">
    <source>
        <dbReference type="RuleBase" id="RU003738"/>
    </source>
</evidence>
<comment type="subunit">
    <text evidence="12">Homodimer.</text>
</comment>
<accession>A0A8J2YEQ7</accession>
<name>A0A8J2YEQ7_9BACL</name>
<feature type="domain" description="Orn/DAP/Arg decarboxylase 2 N-terminal" evidence="16">
    <location>
        <begin position="37"/>
        <end position="294"/>
    </location>
</feature>
<evidence type="ECO:0000256" key="6">
    <source>
        <dbReference type="ARBA" id="ARBA00023239"/>
    </source>
</evidence>
<sequence>MRGTQTINENNHLVIGGVDTTELAKKYGTPLYVYDVADIRKRSLAFKEAFRPYPVAFKVAYASKAFSSVAMVQLAEELGLALDVVSGGELYTALVAGYDPKNIHFHGNNKSEDELLLAIDKKIGAIIVDNFIELQMVKTLAEARNQTVCIMLRMTPGVEAHTHEYIMTGQEDSKFGFDLMNGEVKEAIKYALNAPSLKLTGVHSHIGSQIFEAEGFTHAVKRIVEHMAAWKDELGFEPEILNIGGGFGISYTKKDQPISISAFIGSIVETIMAECSANQLEVPEIWIEPGRSIVGEAGTTLYSVGTHKSIPNIRKYISVDGGMSDNLRPALYQAEYEALLANRASDASEEQVAIAGKCCESGDILIQDIALPTAQAGDILAVFCTGAYGYSMANNYNRLPRPAVVFVEEGQEQLVIKRETYEDLLQYDLAFQTTVK</sequence>
<dbReference type="CDD" id="cd06828">
    <property type="entry name" value="PLPDE_III_DapDC"/>
    <property type="match status" value="1"/>
</dbReference>
<organism evidence="17 18">
    <name type="scientific">Pullulanibacillus camelliae</name>
    <dbReference type="NCBI Taxonomy" id="1707096"/>
    <lineage>
        <taxon>Bacteria</taxon>
        <taxon>Bacillati</taxon>
        <taxon>Bacillota</taxon>
        <taxon>Bacilli</taxon>
        <taxon>Bacillales</taxon>
        <taxon>Sporolactobacillaceae</taxon>
        <taxon>Pullulanibacillus</taxon>
    </lineage>
</organism>
<reference evidence="17" key="2">
    <citation type="submission" date="2020-09" db="EMBL/GenBank/DDBJ databases">
        <authorList>
            <person name="Sun Q."/>
            <person name="Zhou Y."/>
        </authorList>
    </citation>
    <scope>NUCLEOTIDE SEQUENCE</scope>
    <source>
        <strain evidence="17">CGMCC 1.15371</strain>
    </source>
</reference>
<keyword evidence="2 12" id="KW-0028">Amino-acid biosynthesis</keyword>
<dbReference type="EMBL" id="BMIR01000006">
    <property type="protein sequence ID" value="GGE38343.1"/>
    <property type="molecule type" value="Genomic_DNA"/>
</dbReference>
<reference evidence="17" key="1">
    <citation type="journal article" date="2014" name="Int. J. Syst. Evol. Microbiol.">
        <title>Complete genome sequence of Corynebacterium casei LMG S-19264T (=DSM 44701T), isolated from a smear-ripened cheese.</title>
        <authorList>
            <consortium name="US DOE Joint Genome Institute (JGI-PGF)"/>
            <person name="Walter F."/>
            <person name="Albersmeier A."/>
            <person name="Kalinowski J."/>
            <person name="Ruckert C."/>
        </authorList>
    </citation>
    <scope>NUCLEOTIDE SEQUENCE</scope>
    <source>
        <strain evidence="17">CGMCC 1.15371</strain>
    </source>
</reference>
<comment type="caution">
    <text evidence="17">The sequence shown here is derived from an EMBL/GenBank/DDBJ whole genome shotgun (WGS) entry which is preliminary data.</text>
</comment>
<dbReference type="SUPFAM" id="SSF51419">
    <property type="entry name" value="PLP-binding barrel"/>
    <property type="match status" value="1"/>
</dbReference>
<dbReference type="InterPro" id="IPR002986">
    <property type="entry name" value="DAP_deCOOHase_LysA"/>
</dbReference>
<evidence type="ECO:0000256" key="5">
    <source>
        <dbReference type="ARBA" id="ARBA00023154"/>
    </source>
</evidence>
<dbReference type="InterPro" id="IPR022643">
    <property type="entry name" value="De-COase2_C"/>
</dbReference>
<dbReference type="Proteomes" id="UP000628775">
    <property type="component" value="Unassembled WGS sequence"/>
</dbReference>
<feature type="binding site" evidence="12">
    <location>
        <begin position="288"/>
        <end position="291"/>
    </location>
    <ligand>
        <name>pyridoxal 5'-phosphate</name>
        <dbReference type="ChEBI" id="CHEBI:597326"/>
    </ligand>
</feature>
<dbReference type="Gene3D" id="3.20.20.10">
    <property type="entry name" value="Alanine racemase"/>
    <property type="match status" value="1"/>
</dbReference>
<dbReference type="PROSITE" id="PS00878">
    <property type="entry name" value="ODR_DC_2_1"/>
    <property type="match status" value="1"/>
</dbReference>
<dbReference type="PRINTS" id="PR01179">
    <property type="entry name" value="ODADCRBXLASE"/>
</dbReference>
<dbReference type="GO" id="GO:0009089">
    <property type="term" value="P:lysine biosynthetic process via diaminopimelate"/>
    <property type="evidence" value="ECO:0007669"/>
    <property type="project" value="UniProtKB-UniRule"/>
</dbReference>
<dbReference type="GO" id="GO:0008836">
    <property type="term" value="F:diaminopimelate decarboxylase activity"/>
    <property type="evidence" value="ECO:0007669"/>
    <property type="project" value="UniProtKB-UniRule"/>
</dbReference>
<evidence type="ECO:0000256" key="2">
    <source>
        <dbReference type="ARBA" id="ARBA00022605"/>
    </source>
</evidence>
<dbReference type="NCBIfam" id="TIGR01048">
    <property type="entry name" value="lysA"/>
    <property type="match status" value="1"/>
</dbReference>
<keyword evidence="3 12" id="KW-0210">Decarboxylase</keyword>
<dbReference type="Pfam" id="PF02784">
    <property type="entry name" value="Orn_Arg_deC_N"/>
    <property type="match status" value="1"/>
</dbReference>
<evidence type="ECO:0000256" key="1">
    <source>
        <dbReference type="ARBA" id="ARBA00001933"/>
    </source>
</evidence>
<comment type="function">
    <text evidence="12">Specifically catalyzes the decarboxylation of meso-diaminopimelate (meso-DAP) to L-lysine.</text>
</comment>
<feature type="binding site" evidence="12">
    <location>
        <position position="360"/>
    </location>
    <ligand>
        <name>substrate</name>
    </ligand>
</feature>
<evidence type="ECO:0000256" key="13">
    <source>
        <dbReference type="PIRSR" id="PIRSR600183-50"/>
    </source>
</evidence>
<protein>
    <recommendedName>
        <fullName evidence="11 12">Diaminopimelate decarboxylase</fullName>
        <shortName evidence="12">DAP decarboxylase</shortName>
        <shortName evidence="12">DAPDC</shortName>
        <ecNumber evidence="10 12">4.1.1.20</ecNumber>
    </recommendedName>
</protein>
<feature type="binding site" evidence="12">
    <location>
        <position position="246"/>
    </location>
    <ligand>
        <name>pyridoxal 5'-phosphate</name>
        <dbReference type="ChEBI" id="CHEBI:597326"/>
    </ligand>
</feature>
<keyword evidence="6 12" id="KW-0456">Lyase</keyword>
<evidence type="ECO:0000259" key="15">
    <source>
        <dbReference type="Pfam" id="PF00278"/>
    </source>
</evidence>
<feature type="binding site" evidence="12">
    <location>
        <position position="291"/>
    </location>
    <ligand>
        <name>substrate</name>
    </ligand>
</feature>
<comment type="cofactor">
    <cofactor evidence="1 12 13 14">
        <name>pyridoxal 5'-phosphate</name>
        <dbReference type="ChEBI" id="CHEBI:597326"/>
    </cofactor>
</comment>
<feature type="binding site" evidence="12">
    <location>
        <position position="328"/>
    </location>
    <ligand>
        <name>substrate</name>
    </ligand>
</feature>
<evidence type="ECO:0000256" key="7">
    <source>
        <dbReference type="ARBA" id="ARBA00050464"/>
    </source>
</evidence>
<feature type="binding site" evidence="12">
    <location>
        <position position="332"/>
    </location>
    <ligand>
        <name>substrate</name>
    </ligand>
</feature>
<comment type="similarity">
    <text evidence="9 12">Belongs to the Orn/Lys/Arg decarboxylase class-II family. LysA subfamily.</text>
</comment>
<dbReference type="PRINTS" id="PR01181">
    <property type="entry name" value="DAPDCRBXLASE"/>
</dbReference>
<evidence type="ECO:0000256" key="3">
    <source>
        <dbReference type="ARBA" id="ARBA00022793"/>
    </source>
</evidence>
<evidence type="ECO:0000259" key="16">
    <source>
        <dbReference type="Pfam" id="PF02784"/>
    </source>
</evidence>
<proteinExistence type="inferred from homology"/>
<dbReference type="UniPathway" id="UPA00034">
    <property type="reaction ID" value="UER00027"/>
</dbReference>
<dbReference type="InterPro" id="IPR022657">
    <property type="entry name" value="De-COase2_CS"/>
</dbReference>
<gene>
    <name evidence="12 17" type="primary">lysA</name>
    <name evidence="17" type="ORF">GCM10011391_16420</name>
</gene>
<dbReference type="InterPro" id="IPR000183">
    <property type="entry name" value="Orn/DAP/Arg_de-COase"/>
</dbReference>
<dbReference type="InterPro" id="IPR022653">
    <property type="entry name" value="De-COase2_pyr-phos_BS"/>
</dbReference>
<dbReference type="AlphaFoldDB" id="A0A8J2YEQ7"/>
<feature type="binding site" evidence="12">
    <location>
        <position position="388"/>
    </location>
    <ligand>
        <name>pyridoxal 5'-phosphate</name>
        <dbReference type="ChEBI" id="CHEBI:597326"/>
    </ligand>
</feature>
<dbReference type="HAMAP" id="MF_02120">
    <property type="entry name" value="LysA"/>
    <property type="match status" value="1"/>
</dbReference>
<keyword evidence="18" id="KW-1185">Reference proteome</keyword>
<dbReference type="InterPro" id="IPR009006">
    <property type="entry name" value="Ala_racemase/Decarboxylase_C"/>
</dbReference>
<evidence type="ECO:0000256" key="11">
    <source>
        <dbReference type="ARBA" id="ARBA00074972"/>
    </source>
</evidence>
<dbReference type="Pfam" id="PF00278">
    <property type="entry name" value="Orn_DAP_Arg_deC"/>
    <property type="match status" value="1"/>
</dbReference>
<dbReference type="RefSeq" id="WP_188691979.1">
    <property type="nucleotide sequence ID" value="NZ_BMIR01000006.1"/>
</dbReference>
<evidence type="ECO:0000256" key="10">
    <source>
        <dbReference type="ARBA" id="ARBA00066427"/>
    </source>
</evidence>
<dbReference type="GO" id="GO:0030170">
    <property type="term" value="F:pyridoxal phosphate binding"/>
    <property type="evidence" value="ECO:0007669"/>
    <property type="project" value="UniProtKB-UniRule"/>
</dbReference>
<dbReference type="FunFam" id="3.20.20.10:FF:000003">
    <property type="entry name" value="Diaminopimelate decarboxylase"/>
    <property type="match status" value="1"/>
</dbReference>
<comment type="pathway">
    <text evidence="8 12 14">Amino-acid biosynthesis; L-lysine biosynthesis via DAP pathway; L-lysine from DL-2,6-diaminopimelate: step 1/1.</text>
</comment>
<dbReference type="PANTHER" id="PTHR43727">
    <property type="entry name" value="DIAMINOPIMELATE DECARBOXYLASE"/>
    <property type="match status" value="1"/>
</dbReference>
<feature type="modified residue" description="N6-(pyridoxal phosphate)lysine" evidence="12 13">
    <location>
        <position position="64"/>
    </location>
</feature>